<dbReference type="PATRIC" id="fig|1225564.3.peg.5355"/>
<evidence type="ECO:0000313" key="2">
    <source>
        <dbReference type="EMBL" id="KLK91419.1"/>
    </source>
</evidence>
<dbReference type="AlphaFoldDB" id="A0A0H1R8P6"/>
<dbReference type="RefSeq" id="WP_047190818.1">
    <property type="nucleotide sequence ID" value="NZ_LCYG01000055.1"/>
</dbReference>
<protein>
    <submittedName>
        <fullName evidence="2">Uncharacterized protein</fullName>
    </submittedName>
</protein>
<dbReference type="STRING" id="1225564.AA309_20200"/>
<evidence type="ECO:0000256" key="1">
    <source>
        <dbReference type="SAM" id="MobiDB-lite"/>
    </source>
</evidence>
<accession>A0A0H1R8P6</accession>
<reference evidence="2 3" key="1">
    <citation type="submission" date="2015-05" db="EMBL/GenBank/DDBJ databases">
        <title>Draft genome sequence of Microvirga vignae strain BR3299, a novel nitrogen fixing bacteria isolated from Brazil semi-aired region.</title>
        <authorList>
            <person name="Zilli J.E."/>
            <person name="Passos S.R."/>
            <person name="Leite J."/>
            <person name="Baldani J.I."/>
            <person name="Xavier G.R."/>
            <person name="Rumjaneck N.G."/>
            <person name="Simoes-Araujo J.L."/>
        </authorList>
    </citation>
    <scope>NUCLEOTIDE SEQUENCE [LARGE SCALE GENOMIC DNA]</scope>
    <source>
        <strain evidence="2 3">BR3299</strain>
    </source>
</reference>
<feature type="region of interest" description="Disordered" evidence="1">
    <location>
        <begin position="12"/>
        <end position="55"/>
    </location>
</feature>
<keyword evidence="3" id="KW-1185">Reference proteome</keyword>
<organism evidence="2 3">
    <name type="scientific">Microvirga vignae</name>
    <dbReference type="NCBI Taxonomy" id="1225564"/>
    <lineage>
        <taxon>Bacteria</taxon>
        <taxon>Pseudomonadati</taxon>
        <taxon>Pseudomonadota</taxon>
        <taxon>Alphaproteobacteria</taxon>
        <taxon>Hyphomicrobiales</taxon>
        <taxon>Methylobacteriaceae</taxon>
        <taxon>Microvirga</taxon>
    </lineage>
</organism>
<dbReference type="OrthoDB" id="7678612at2"/>
<sequence length="104" mass="11285">MSWIPRYGRLVRRAPVSAPADEPTDALQQPAEDATPGAPENEPEQRPEPVPIPEDWRALPWNDLRALAAGFSAQDAPVRNKADAIARIEAELATRAAHASAVED</sequence>
<proteinExistence type="predicted"/>
<gene>
    <name evidence="2" type="ORF">AA309_20200</name>
</gene>
<name>A0A0H1R8P6_9HYPH</name>
<comment type="caution">
    <text evidence="2">The sequence shown here is derived from an EMBL/GenBank/DDBJ whole genome shotgun (WGS) entry which is preliminary data.</text>
</comment>
<evidence type="ECO:0000313" key="3">
    <source>
        <dbReference type="Proteomes" id="UP000035489"/>
    </source>
</evidence>
<dbReference type="EMBL" id="LCYG01000055">
    <property type="protein sequence ID" value="KLK91419.1"/>
    <property type="molecule type" value="Genomic_DNA"/>
</dbReference>
<dbReference type="Proteomes" id="UP000035489">
    <property type="component" value="Unassembled WGS sequence"/>
</dbReference>